<dbReference type="AlphaFoldDB" id="A0A1Y5EDD5"/>
<organism evidence="2 3">
    <name type="scientific">Colwellia psychrerythraea</name>
    <name type="common">Vibrio psychroerythus</name>
    <dbReference type="NCBI Taxonomy" id="28229"/>
    <lineage>
        <taxon>Bacteria</taxon>
        <taxon>Pseudomonadati</taxon>
        <taxon>Pseudomonadota</taxon>
        <taxon>Gammaproteobacteria</taxon>
        <taxon>Alteromonadales</taxon>
        <taxon>Colwelliaceae</taxon>
        <taxon>Colwellia</taxon>
    </lineage>
</organism>
<dbReference type="InterPro" id="IPR008407">
    <property type="entry name" value="Brnchd-chn_aa_trnsp_AzlD"/>
</dbReference>
<evidence type="ECO:0000313" key="3">
    <source>
        <dbReference type="Proteomes" id="UP000243053"/>
    </source>
</evidence>
<name>A0A1Y5EDD5_COLPS</name>
<protein>
    <recommendedName>
        <fullName evidence="4">Branched-chain amino acid transport</fullName>
    </recommendedName>
</protein>
<dbReference type="Pfam" id="PF05437">
    <property type="entry name" value="AzlD"/>
    <property type="match status" value="1"/>
</dbReference>
<dbReference type="EMBL" id="MAAF01000078">
    <property type="protein sequence ID" value="OUR78707.1"/>
    <property type="molecule type" value="Genomic_DNA"/>
</dbReference>
<proteinExistence type="predicted"/>
<feature type="transmembrane region" description="Helical" evidence="1">
    <location>
        <begin position="71"/>
        <end position="102"/>
    </location>
</feature>
<sequence>MNDFWLALAGMAGITFSCRYFFFSKTVSFKLGPKVTRLLSYTAPSVMTAMWVPIVFLGHQESGIDFITSPFLIAGVATVIFSLLIKNTLAVVIFGMSVFALLKVFF</sequence>
<feature type="transmembrane region" description="Helical" evidence="1">
    <location>
        <begin position="35"/>
        <end position="59"/>
    </location>
</feature>
<evidence type="ECO:0008006" key="4">
    <source>
        <dbReference type="Google" id="ProtNLM"/>
    </source>
</evidence>
<comment type="caution">
    <text evidence="2">The sequence shown here is derived from an EMBL/GenBank/DDBJ whole genome shotgun (WGS) entry which is preliminary data.</text>
</comment>
<accession>A0A1Y5EDD5</accession>
<dbReference type="Proteomes" id="UP000243053">
    <property type="component" value="Unassembled WGS sequence"/>
</dbReference>
<gene>
    <name evidence="2" type="ORF">A9Q75_13320</name>
</gene>
<reference evidence="3" key="1">
    <citation type="journal article" date="2017" name="Proc. Natl. Acad. Sci. U.S.A.">
        <title>Simulation of Deepwater Horizon oil plume reveals substrate specialization within a complex community of hydrocarbon degraders.</title>
        <authorList>
            <person name="Hu P."/>
            <person name="Dubinsky E.A."/>
            <person name="Probst A.J."/>
            <person name="Wang J."/>
            <person name="Sieber C.M.K."/>
            <person name="Tom L.M."/>
            <person name="Gardinali P."/>
            <person name="Banfield J.F."/>
            <person name="Atlas R.M."/>
            <person name="Andersen G.L."/>
        </authorList>
    </citation>
    <scope>NUCLEOTIDE SEQUENCE [LARGE SCALE GENOMIC DNA]</scope>
</reference>
<keyword evidence="1" id="KW-1133">Transmembrane helix</keyword>
<evidence type="ECO:0000256" key="1">
    <source>
        <dbReference type="SAM" id="Phobius"/>
    </source>
</evidence>
<keyword evidence="1" id="KW-0472">Membrane</keyword>
<keyword evidence="1" id="KW-0812">Transmembrane</keyword>
<feature type="transmembrane region" description="Helical" evidence="1">
    <location>
        <begin position="6"/>
        <end position="23"/>
    </location>
</feature>
<evidence type="ECO:0000313" key="2">
    <source>
        <dbReference type="EMBL" id="OUR78707.1"/>
    </source>
</evidence>